<dbReference type="Gene3D" id="1.20.1250.20">
    <property type="entry name" value="MFS general substrate transporter like domains"/>
    <property type="match status" value="1"/>
</dbReference>
<protein>
    <submittedName>
        <fullName evidence="9">Tetracycline resistance protein Tet(Y)</fullName>
    </submittedName>
</protein>
<evidence type="ECO:0000313" key="9">
    <source>
        <dbReference type="EMBL" id="AMP42431.1"/>
    </source>
</evidence>
<keyword evidence="6 7" id="KW-0472">Membrane</keyword>
<reference evidence="9" key="2">
    <citation type="submission" date="2016-02" db="EMBL/GenBank/DDBJ databases">
        <authorList>
            <person name="Wen L."/>
            <person name="He K."/>
            <person name="Yang H."/>
        </authorList>
    </citation>
    <scope>NUCLEOTIDE SEQUENCE</scope>
</reference>
<dbReference type="SMR" id="A0A142BWE3"/>
<feature type="transmembrane region" description="Helical" evidence="7">
    <location>
        <begin position="242"/>
        <end position="263"/>
    </location>
</feature>
<evidence type="ECO:0000256" key="3">
    <source>
        <dbReference type="ARBA" id="ARBA00007520"/>
    </source>
</evidence>
<dbReference type="InterPro" id="IPR001958">
    <property type="entry name" value="Tet-R_TetA/multi-R_MdtG-like"/>
</dbReference>
<dbReference type="InterPro" id="IPR036259">
    <property type="entry name" value="MFS_trans_sf"/>
</dbReference>
<dbReference type="GO" id="GO:0022857">
    <property type="term" value="F:transmembrane transporter activity"/>
    <property type="evidence" value="ECO:0007669"/>
    <property type="project" value="InterPro"/>
</dbReference>
<organism evidence="9">
    <name type="scientific">uncultured bacterium IN-12</name>
    <dbReference type="NCBI Taxonomy" id="1805590"/>
    <lineage>
        <taxon>Bacteria</taxon>
        <taxon>environmental samples</taxon>
    </lineage>
</organism>
<feature type="domain" description="Major facilitator superfamily (MFS) profile" evidence="8">
    <location>
        <begin position="4"/>
        <end position="390"/>
    </location>
</feature>
<feature type="transmembrane region" description="Helical" evidence="7">
    <location>
        <begin position="200"/>
        <end position="222"/>
    </location>
</feature>
<dbReference type="NCBIfam" id="NF012174">
    <property type="entry name" value="tet_MFS_A_B_C_D"/>
    <property type="match status" value="1"/>
</dbReference>
<evidence type="ECO:0000256" key="4">
    <source>
        <dbReference type="ARBA" id="ARBA00022692"/>
    </source>
</evidence>
<feature type="transmembrane region" description="Helical" evidence="7">
    <location>
        <begin position="73"/>
        <end position="96"/>
    </location>
</feature>
<proteinExistence type="inferred from homology"/>
<evidence type="ECO:0000256" key="7">
    <source>
        <dbReference type="SAM" id="Phobius"/>
    </source>
</evidence>
<sequence length="391" mass="41259">MSKSLITALIVVALDAIGLGLIMPVVPALLNEFVPAEQTAFHYGVFLSLYAFMQVFCAPVLGRLSDRYGRRIILLVSFLGATIDYSIMAAAPVLWVLYIGRIISGVTGATGAIAASIIADTTKQEERARWFGFMGACFGAGMIAGPAIGGVLGDISVHAPFVAGALLNAIAFCLVAFLLPKTPSQPPEGQPAKINLFEGFRFNFAVQGLASFFALFFLMQLIGQAPAALWVIYGEQRLNWDIGTAGVSLAVFGAAHTFVQAVLTGTLSKRLGDRGVLLLGMGADMCGFLLLAFITQSWMVLPAIFMLATGGIGMPALQAIISGLVCDEKQGALQGTLTGLTNITSIIGPVGFTTLYGLTAGQWDGWVWLVAASLYLIAIPLLRQSASLLRS</sequence>
<gene>
    <name evidence="9" type="primary">tet(Y)</name>
</gene>
<dbReference type="InterPro" id="IPR011701">
    <property type="entry name" value="MFS"/>
</dbReference>
<dbReference type="NCBIfam" id="NF012188">
    <property type="entry name" value="tet_MFS_Y"/>
    <property type="match status" value="1"/>
</dbReference>
<dbReference type="SUPFAM" id="SSF103473">
    <property type="entry name" value="MFS general substrate transporter"/>
    <property type="match status" value="1"/>
</dbReference>
<comment type="similarity">
    <text evidence="3">Belongs to the major facilitator superfamily. TCR/Tet family.</text>
</comment>
<dbReference type="PROSITE" id="PS00216">
    <property type="entry name" value="SUGAR_TRANSPORT_1"/>
    <property type="match status" value="1"/>
</dbReference>
<comment type="subcellular location">
    <subcellularLocation>
        <location evidence="2">Cell membrane</location>
    </subcellularLocation>
    <subcellularLocation>
        <location evidence="1">Membrane</location>
        <topology evidence="1">Multi-pass membrane protein</topology>
    </subcellularLocation>
</comment>
<feature type="transmembrane region" description="Helical" evidence="7">
    <location>
        <begin position="131"/>
        <end position="152"/>
    </location>
</feature>
<feature type="transmembrane region" description="Helical" evidence="7">
    <location>
        <begin position="300"/>
        <end position="325"/>
    </location>
</feature>
<dbReference type="GO" id="GO:0016020">
    <property type="term" value="C:membrane"/>
    <property type="evidence" value="ECO:0007669"/>
    <property type="project" value="UniProtKB-SubCell"/>
</dbReference>
<accession>A0A142BWE3</accession>
<dbReference type="AlphaFoldDB" id="A0A142BWE3"/>
<dbReference type="InterPro" id="IPR005829">
    <property type="entry name" value="Sugar_transporter_CS"/>
</dbReference>
<dbReference type="InterPro" id="IPR020846">
    <property type="entry name" value="MFS_dom"/>
</dbReference>
<dbReference type="PROSITE" id="PS50850">
    <property type="entry name" value="MFS"/>
    <property type="match status" value="1"/>
</dbReference>
<dbReference type="PANTHER" id="PTHR23507:SF1">
    <property type="entry name" value="FI18259P1-RELATED"/>
    <property type="match status" value="1"/>
</dbReference>
<name>A0A142BWE3_9BACT</name>
<feature type="transmembrane region" description="Helical" evidence="7">
    <location>
        <begin position="158"/>
        <end position="179"/>
    </location>
</feature>
<feature type="transmembrane region" description="Helical" evidence="7">
    <location>
        <begin position="275"/>
        <end position="294"/>
    </location>
</feature>
<feature type="transmembrane region" description="Helical" evidence="7">
    <location>
        <begin position="365"/>
        <end position="382"/>
    </location>
</feature>
<dbReference type="PRINTS" id="PR01035">
    <property type="entry name" value="TCRTETA"/>
</dbReference>
<dbReference type="Pfam" id="PF07690">
    <property type="entry name" value="MFS_1"/>
    <property type="match status" value="1"/>
</dbReference>
<keyword evidence="4 7" id="KW-0812">Transmembrane</keyword>
<dbReference type="CDD" id="cd17388">
    <property type="entry name" value="MFS_TetA"/>
    <property type="match status" value="1"/>
</dbReference>
<dbReference type="EMBL" id="KU736877">
    <property type="protein sequence ID" value="AMP42431.1"/>
    <property type="molecule type" value="Genomic_DNA"/>
</dbReference>
<feature type="transmembrane region" description="Helical" evidence="7">
    <location>
        <begin position="102"/>
        <end position="119"/>
    </location>
</feature>
<evidence type="ECO:0000259" key="8">
    <source>
        <dbReference type="PROSITE" id="PS50850"/>
    </source>
</evidence>
<reference evidence="9" key="1">
    <citation type="journal article" date="2016" name="Appl. Environ. Microbiol.">
        <title>Diversity of the Tetracycline Mobilome within a Chinese Pig Manure Sample.</title>
        <authorList>
            <person name="Leclercq S.O."/>
            <person name="Wang C."/>
            <person name="Zhu Y."/>
            <person name="Wu H."/>
            <person name="Du X."/>
            <person name="Liu Z."/>
            <person name="Feng J."/>
        </authorList>
    </citation>
    <scope>NUCLEOTIDE SEQUENCE</scope>
</reference>
<evidence type="ECO:0000256" key="6">
    <source>
        <dbReference type="ARBA" id="ARBA00023136"/>
    </source>
</evidence>
<evidence type="ECO:0000256" key="2">
    <source>
        <dbReference type="ARBA" id="ARBA00004236"/>
    </source>
</evidence>
<keyword evidence="5 7" id="KW-1133">Transmembrane helix</keyword>
<dbReference type="PANTHER" id="PTHR23507">
    <property type="entry name" value="ZGC:174356"/>
    <property type="match status" value="1"/>
</dbReference>
<evidence type="ECO:0000256" key="5">
    <source>
        <dbReference type="ARBA" id="ARBA00022989"/>
    </source>
</evidence>
<feature type="transmembrane region" description="Helical" evidence="7">
    <location>
        <begin position="337"/>
        <end position="359"/>
    </location>
</feature>
<evidence type="ECO:0000256" key="1">
    <source>
        <dbReference type="ARBA" id="ARBA00004141"/>
    </source>
</evidence>
<feature type="transmembrane region" description="Helical" evidence="7">
    <location>
        <begin position="40"/>
        <end position="61"/>
    </location>
</feature>